<feature type="binding site" evidence="8">
    <location>
        <position position="115"/>
    </location>
    <ligand>
        <name>substrate</name>
    </ligand>
</feature>
<dbReference type="Pfam" id="PF02449">
    <property type="entry name" value="Glyco_hydro_42"/>
    <property type="match status" value="1"/>
</dbReference>
<accession>A0A415ERZ3</accession>
<evidence type="ECO:0000313" key="13">
    <source>
        <dbReference type="EMBL" id="RHK06008.1"/>
    </source>
</evidence>
<dbReference type="PIRSF" id="PIRSF001084">
    <property type="entry name" value="B-galactosidase"/>
    <property type="match status" value="1"/>
</dbReference>
<keyword evidence="9" id="KW-0479">Metal-binding</keyword>
<feature type="binding site" evidence="8">
    <location>
        <position position="153"/>
    </location>
    <ligand>
        <name>substrate</name>
    </ligand>
</feature>
<dbReference type="InterPro" id="IPR013738">
    <property type="entry name" value="Beta_galactosidase_Trimer"/>
</dbReference>
<sequence length="684" mass="78809">MMSNQLFDQQFMHGGDYNPDQWLAYPEILQKDLAYMQQAHVNTVTLGVFAWSALEPQEGVYQFDWLDRVFDQIHGIGGKVILATPSGGRPQWLSQKYPEVNRTNAQGQKHTHGFRHNHCYSSPIYREKVTQINQQLAKRYGKHPALAMWHISNEYSGECFCSYCQENWRSWLQKKYGDLATLNHAWWTSFWGGTYSDWSQVLPPSPLGEHKVHGMDLDWKRFVTDRTIDFYLHECAPIRQLTPDIPVTTNFMAEGHATQDFIPLEGIDYSKFARHVDIVSWDSYPDWNNNFESLAATAMKSAYVHDQYWSLKKQPFLVMECTPSFVNWHSFNKAKKPGVHQLSAMQQIAHGSDSTLYFQWRQSRGNSEKFHGAVVGHDDSTENRVFKEVAAYGKRLEKIKEIQGTTRKKAVAILFDWESNWALKRGGGFGRPTRRYPQTLQEHYRYFWEQDIAVDILTPEQDFSDYQLVIAPMLYLMSSETMAKLCQYTQAGGTLISSYFSGMVNETDLLYMGGLPQPLRALLGINVLELETLFDTEHNQLVFQGQPFETRDYSAIIEAESAEVLGEYQADFYQGTPAITKNAFGAGTAYYLAARTNYDFFEQFYASLVRELSLAEERIAHANPAVSIQGRISPERTYFFIMNFSEKEQTLHLIKEVVDLETNQAVPQTATLAPYEVRVVYFNN</sequence>
<dbReference type="AlphaFoldDB" id="A0A415ERZ3"/>
<feature type="binding site" evidence="9">
    <location>
        <position position="159"/>
    </location>
    <ligand>
        <name>Zn(2+)</name>
        <dbReference type="ChEBI" id="CHEBI:29105"/>
    </ligand>
</feature>
<feature type="domain" description="Beta-galactosidase C-terminal" evidence="12">
    <location>
        <begin position="626"/>
        <end position="680"/>
    </location>
</feature>
<dbReference type="InterPro" id="IPR013529">
    <property type="entry name" value="Glyco_hydro_42_N"/>
</dbReference>
<evidence type="ECO:0000259" key="12">
    <source>
        <dbReference type="Pfam" id="PF08533"/>
    </source>
</evidence>
<dbReference type="PANTHER" id="PTHR36447:SF1">
    <property type="entry name" value="BETA-GALACTOSIDASE GANA"/>
    <property type="match status" value="1"/>
</dbReference>
<dbReference type="PANTHER" id="PTHR36447">
    <property type="entry name" value="BETA-GALACTOSIDASE GANA"/>
    <property type="match status" value="1"/>
</dbReference>
<proteinExistence type="inferred from homology"/>
<feature type="domain" description="Glycoside hydrolase family 42 N-terminal" evidence="10">
    <location>
        <begin position="16"/>
        <end position="399"/>
    </location>
</feature>
<feature type="binding site" evidence="9">
    <location>
        <position position="164"/>
    </location>
    <ligand>
        <name>Zn(2+)</name>
        <dbReference type="ChEBI" id="CHEBI:29105"/>
    </ligand>
</feature>
<protein>
    <recommendedName>
        <fullName evidence="3 6">Beta-galactosidase</fullName>
        <shortName evidence="6">Beta-gal</shortName>
        <ecNumber evidence="3 6">3.2.1.23</ecNumber>
    </recommendedName>
</protein>
<feature type="binding site" evidence="9">
    <location>
        <position position="119"/>
    </location>
    <ligand>
        <name>Zn(2+)</name>
        <dbReference type="ChEBI" id="CHEBI:29105"/>
    </ligand>
</feature>
<evidence type="ECO:0000256" key="6">
    <source>
        <dbReference type="PIRNR" id="PIRNR001084"/>
    </source>
</evidence>
<reference evidence="13 14" key="1">
    <citation type="submission" date="2018-08" db="EMBL/GenBank/DDBJ databases">
        <title>A genome reference for cultivated species of the human gut microbiota.</title>
        <authorList>
            <person name="Zou Y."/>
            <person name="Xue W."/>
            <person name="Luo G."/>
        </authorList>
    </citation>
    <scope>NUCLEOTIDE SEQUENCE [LARGE SCALE GENOMIC DNA]</scope>
    <source>
        <strain evidence="13 14">AF48-16</strain>
    </source>
</reference>
<evidence type="ECO:0000313" key="14">
    <source>
        <dbReference type="Proteomes" id="UP000286288"/>
    </source>
</evidence>
<evidence type="ECO:0000256" key="9">
    <source>
        <dbReference type="PIRSR" id="PIRSR001084-3"/>
    </source>
</evidence>
<dbReference type="GO" id="GO:0006012">
    <property type="term" value="P:galactose metabolic process"/>
    <property type="evidence" value="ECO:0007669"/>
    <property type="project" value="InterPro"/>
</dbReference>
<dbReference type="CDD" id="cd03143">
    <property type="entry name" value="A4_beta-galactosidase_middle_domain"/>
    <property type="match status" value="1"/>
</dbReference>
<evidence type="ECO:0000256" key="8">
    <source>
        <dbReference type="PIRSR" id="PIRSR001084-2"/>
    </source>
</evidence>
<feature type="active site" description="Proton donor" evidence="7">
    <location>
        <position position="154"/>
    </location>
</feature>
<dbReference type="Gene3D" id="2.60.40.1180">
    <property type="entry name" value="Golgi alpha-mannosidase II"/>
    <property type="match status" value="1"/>
</dbReference>
<dbReference type="InterPro" id="IPR029062">
    <property type="entry name" value="Class_I_gatase-like"/>
</dbReference>
<dbReference type="InterPro" id="IPR017853">
    <property type="entry name" value="GH"/>
</dbReference>
<keyword evidence="5 6" id="KW-0326">Glycosidase</keyword>
<dbReference type="Gene3D" id="3.20.20.80">
    <property type="entry name" value="Glycosidases"/>
    <property type="match status" value="1"/>
</dbReference>
<keyword evidence="9" id="KW-0862">Zinc</keyword>
<feature type="binding site" evidence="8">
    <location>
        <position position="328"/>
    </location>
    <ligand>
        <name>substrate</name>
    </ligand>
</feature>
<feature type="domain" description="Beta-galactosidase trimerisation" evidence="11">
    <location>
        <begin position="410"/>
        <end position="614"/>
    </location>
</feature>
<evidence type="ECO:0000256" key="3">
    <source>
        <dbReference type="ARBA" id="ARBA00012756"/>
    </source>
</evidence>
<dbReference type="GO" id="GO:0009341">
    <property type="term" value="C:beta-galactosidase complex"/>
    <property type="evidence" value="ECO:0007669"/>
    <property type="project" value="InterPro"/>
</dbReference>
<dbReference type="InterPro" id="IPR013739">
    <property type="entry name" value="Beta_galactosidase_C"/>
</dbReference>
<dbReference type="GO" id="GO:0004565">
    <property type="term" value="F:beta-galactosidase activity"/>
    <property type="evidence" value="ECO:0007669"/>
    <property type="project" value="UniProtKB-EC"/>
</dbReference>
<evidence type="ECO:0000259" key="11">
    <source>
        <dbReference type="Pfam" id="PF08532"/>
    </source>
</evidence>
<gene>
    <name evidence="13" type="ORF">DW084_10870</name>
</gene>
<dbReference type="InterPro" id="IPR003476">
    <property type="entry name" value="Glyco_hydro_42"/>
</dbReference>
<comment type="catalytic activity">
    <reaction evidence="1 6">
        <text>Hydrolysis of terminal non-reducing beta-D-galactose residues in beta-D-galactosides.</text>
        <dbReference type="EC" id="3.2.1.23"/>
    </reaction>
</comment>
<comment type="similarity">
    <text evidence="2 6">Belongs to the glycosyl hydrolase 42 family.</text>
</comment>
<dbReference type="Proteomes" id="UP000286288">
    <property type="component" value="Unassembled WGS sequence"/>
</dbReference>
<evidence type="ECO:0000256" key="5">
    <source>
        <dbReference type="ARBA" id="ARBA00023295"/>
    </source>
</evidence>
<name>A0A415ERZ3_ENTCA</name>
<evidence type="ECO:0000256" key="1">
    <source>
        <dbReference type="ARBA" id="ARBA00001412"/>
    </source>
</evidence>
<dbReference type="SUPFAM" id="SSF51445">
    <property type="entry name" value="(Trans)glycosidases"/>
    <property type="match status" value="1"/>
</dbReference>
<evidence type="ECO:0000259" key="10">
    <source>
        <dbReference type="Pfam" id="PF02449"/>
    </source>
</evidence>
<dbReference type="Gene3D" id="3.40.50.880">
    <property type="match status" value="1"/>
</dbReference>
<evidence type="ECO:0000256" key="2">
    <source>
        <dbReference type="ARBA" id="ARBA00005940"/>
    </source>
</evidence>
<dbReference type="EC" id="3.2.1.23" evidence="3 6"/>
<feature type="binding site" evidence="9">
    <location>
        <position position="161"/>
    </location>
    <ligand>
        <name>Zn(2+)</name>
        <dbReference type="ChEBI" id="CHEBI:29105"/>
    </ligand>
</feature>
<evidence type="ECO:0000256" key="4">
    <source>
        <dbReference type="ARBA" id="ARBA00022801"/>
    </source>
</evidence>
<organism evidence="13 14">
    <name type="scientific">Enterococcus casseliflavus</name>
    <name type="common">Enterococcus flavescens</name>
    <dbReference type="NCBI Taxonomy" id="37734"/>
    <lineage>
        <taxon>Bacteria</taxon>
        <taxon>Bacillati</taxon>
        <taxon>Bacillota</taxon>
        <taxon>Bacilli</taxon>
        <taxon>Lactobacillales</taxon>
        <taxon>Enterococcaceae</taxon>
        <taxon>Enterococcus</taxon>
    </lineage>
</organism>
<comment type="caution">
    <text evidence="13">The sequence shown here is derived from an EMBL/GenBank/DDBJ whole genome shotgun (WGS) entry which is preliminary data.</text>
</comment>
<dbReference type="EMBL" id="QRMZ01000013">
    <property type="protein sequence ID" value="RHK06008.1"/>
    <property type="molecule type" value="Genomic_DNA"/>
</dbReference>
<feature type="active site" description="Nucleophile" evidence="7">
    <location>
        <position position="320"/>
    </location>
</feature>
<evidence type="ECO:0000256" key="7">
    <source>
        <dbReference type="PIRSR" id="PIRSR001084-1"/>
    </source>
</evidence>
<dbReference type="GO" id="GO:0046872">
    <property type="term" value="F:metal ion binding"/>
    <property type="evidence" value="ECO:0007669"/>
    <property type="project" value="UniProtKB-KW"/>
</dbReference>
<dbReference type="Pfam" id="PF08532">
    <property type="entry name" value="Glyco_hydro_42M"/>
    <property type="match status" value="1"/>
</dbReference>
<dbReference type="Pfam" id="PF08533">
    <property type="entry name" value="Glyco_hydro_42C"/>
    <property type="match status" value="1"/>
</dbReference>
<dbReference type="SUPFAM" id="SSF52317">
    <property type="entry name" value="Class I glutamine amidotransferase-like"/>
    <property type="match status" value="1"/>
</dbReference>
<dbReference type="InterPro" id="IPR013780">
    <property type="entry name" value="Glyco_hydro_b"/>
</dbReference>
<keyword evidence="4 6" id="KW-0378">Hydrolase</keyword>